<dbReference type="Proteomes" id="UP000020681">
    <property type="component" value="Unassembled WGS sequence"/>
</dbReference>
<protein>
    <submittedName>
        <fullName evidence="1">Cation-transporting P-type ATPase B domain protein</fullName>
        <ecNumber evidence="1">3.6.3.-</ecNumber>
    </submittedName>
</protein>
<keyword evidence="1" id="KW-0378">Hydrolase</keyword>
<keyword evidence="2" id="KW-1185">Reference proteome</keyword>
<dbReference type="GO" id="GO:0016787">
    <property type="term" value="F:hydrolase activity"/>
    <property type="evidence" value="ECO:0007669"/>
    <property type="project" value="UniProtKB-KW"/>
</dbReference>
<comment type="caution">
    <text evidence="1">The sequence shown here is derived from an EMBL/GenBank/DDBJ whole genome shotgun (WGS) entry which is preliminary data.</text>
</comment>
<organism evidence="1 2">
    <name type="scientific">Mycobacterium ulcerans str. Harvey</name>
    <dbReference type="NCBI Taxonomy" id="1299332"/>
    <lineage>
        <taxon>Bacteria</taxon>
        <taxon>Bacillati</taxon>
        <taxon>Actinomycetota</taxon>
        <taxon>Actinomycetes</taxon>
        <taxon>Mycobacteriales</taxon>
        <taxon>Mycobacteriaceae</taxon>
        <taxon>Mycobacterium</taxon>
        <taxon>Mycobacterium ulcerans group</taxon>
    </lineage>
</organism>
<proteinExistence type="predicted"/>
<name>A0ABP3A8F3_MYCUL</name>
<evidence type="ECO:0000313" key="1">
    <source>
        <dbReference type="EMBL" id="EUA85784.1"/>
    </source>
</evidence>
<accession>A0ABP3A8F3</accession>
<gene>
    <name evidence="1" type="ORF">I551_7893</name>
</gene>
<sequence length="89" mass="9728">MAIRNARHRTASMETLISVGITAATVWSLSTVFVDRQPRQSRGIWQAILNSDSIYLEVAAGVTVSYLPAATSKHAPSPRPAAHCAPWRR</sequence>
<dbReference type="EC" id="3.6.3.-" evidence="1"/>
<reference evidence="1 2" key="1">
    <citation type="submission" date="2014-01" db="EMBL/GenBank/DDBJ databases">
        <authorList>
            <person name="Dobos K."/>
            <person name="Lenaerts A."/>
            <person name="Ordway D."/>
            <person name="DeGroote M.A."/>
            <person name="Parker T."/>
            <person name="Sizemore C."/>
            <person name="Tallon L.J."/>
            <person name="Sadzewicz L.K."/>
            <person name="Sengamalay N."/>
            <person name="Fraser C.M."/>
            <person name="Hine E."/>
            <person name="Shefchek K.A."/>
            <person name="Das S.P."/>
            <person name="Tettelin H."/>
        </authorList>
    </citation>
    <scope>NUCLEOTIDE SEQUENCE [LARGE SCALE GENOMIC DNA]</scope>
    <source>
        <strain evidence="1 2">Harvey</strain>
    </source>
</reference>
<dbReference type="EMBL" id="JAOL01000189">
    <property type="protein sequence ID" value="EUA85784.1"/>
    <property type="molecule type" value="Genomic_DNA"/>
</dbReference>
<evidence type="ECO:0000313" key="2">
    <source>
        <dbReference type="Proteomes" id="UP000020681"/>
    </source>
</evidence>